<reference evidence="3 4" key="1">
    <citation type="submission" date="2024-09" db="EMBL/GenBank/DDBJ databases">
        <authorList>
            <person name="Sun Q."/>
            <person name="Mori K."/>
        </authorList>
    </citation>
    <scope>NUCLEOTIDE SEQUENCE [LARGE SCALE GENOMIC DNA]</scope>
    <source>
        <strain evidence="3 4">TBRC 3947</strain>
    </source>
</reference>
<name>A0ABV6MCH8_9ACTN</name>
<keyword evidence="3" id="KW-0032">Aminotransferase</keyword>
<dbReference type="SUPFAM" id="SSF53383">
    <property type="entry name" value="PLP-dependent transferases"/>
    <property type="match status" value="1"/>
</dbReference>
<dbReference type="RefSeq" id="WP_377257551.1">
    <property type="nucleotide sequence ID" value="NZ_JBHLUH010000064.1"/>
</dbReference>
<dbReference type="InterPro" id="IPR015421">
    <property type="entry name" value="PyrdxlP-dep_Trfase_major"/>
</dbReference>
<dbReference type="GO" id="GO:0008483">
    <property type="term" value="F:transaminase activity"/>
    <property type="evidence" value="ECO:0007669"/>
    <property type="project" value="UniProtKB-KW"/>
</dbReference>
<sequence length="403" mass="42425">MRSANPARHVSLPFPRAPRYGPEDQAAVRDLLHAGRLSDTSRGPAIAALEDAFADLTNTVYALSFASGTASLHGALRGVGAHPDAGVVTSPLTWISAILVAFHAGSFPVFADVEPGGVNLNPATIATAGQASAVLVTHTFGIPARMDALTAVTGVPIVEDCSHAHGARYASRPVGSWGAAGCFSLMERKPVSGGEGGVLTTNSRTVYERALTLGHHPHRLAAELTDPALRPLTSTGLGYKTRMPTVAAAIASVQLRRLADRMAASETNFARLLDVLHAHAAPITTPLVAAGSTRGWYGTPLIITEPVPNPAALFAACTAAGVPVRPLYEDWLSSPLLQDPALLHEAFPHVRHTGWRPPDPHALPNYQVARRQTLLLKVPDVPAADYMHQVGDTLATVLTQAIR</sequence>
<comment type="caution">
    <text evidence="3">The sequence shown here is derived from an EMBL/GenBank/DDBJ whole genome shotgun (WGS) entry which is preliminary data.</text>
</comment>
<dbReference type="InterPro" id="IPR015422">
    <property type="entry name" value="PyrdxlP-dep_Trfase_small"/>
</dbReference>
<protein>
    <submittedName>
        <fullName evidence="3">DegT/DnrJ/EryC1/StrS family aminotransferase</fullName>
    </submittedName>
</protein>
<proteinExistence type="inferred from homology"/>
<dbReference type="Gene3D" id="3.90.1150.10">
    <property type="entry name" value="Aspartate Aminotransferase, domain 1"/>
    <property type="match status" value="1"/>
</dbReference>
<evidence type="ECO:0000313" key="4">
    <source>
        <dbReference type="Proteomes" id="UP001589867"/>
    </source>
</evidence>
<dbReference type="EMBL" id="JBHLUH010000064">
    <property type="protein sequence ID" value="MFC0532063.1"/>
    <property type="molecule type" value="Genomic_DNA"/>
</dbReference>
<keyword evidence="2" id="KW-0663">Pyridoxal phosphate</keyword>
<dbReference type="PANTHER" id="PTHR30244:SF34">
    <property type="entry name" value="DTDP-4-AMINO-4,6-DIDEOXYGALACTOSE TRANSAMINASE"/>
    <property type="match status" value="1"/>
</dbReference>
<organism evidence="3 4">
    <name type="scientific">Phytohabitans kaempferiae</name>
    <dbReference type="NCBI Taxonomy" id="1620943"/>
    <lineage>
        <taxon>Bacteria</taxon>
        <taxon>Bacillati</taxon>
        <taxon>Actinomycetota</taxon>
        <taxon>Actinomycetes</taxon>
        <taxon>Micromonosporales</taxon>
        <taxon>Micromonosporaceae</taxon>
    </lineage>
</organism>
<keyword evidence="3" id="KW-0808">Transferase</keyword>
<evidence type="ECO:0000256" key="1">
    <source>
        <dbReference type="ARBA" id="ARBA00001933"/>
    </source>
</evidence>
<comment type="similarity">
    <text evidence="2">Belongs to the DegT/DnrJ/EryC1 family.</text>
</comment>
<keyword evidence="4" id="KW-1185">Reference proteome</keyword>
<dbReference type="InterPro" id="IPR015424">
    <property type="entry name" value="PyrdxlP-dep_Trfase"/>
</dbReference>
<dbReference type="Gene3D" id="3.40.640.10">
    <property type="entry name" value="Type I PLP-dependent aspartate aminotransferase-like (Major domain)"/>
    <property type="match status" value="1"/>
</dbReference>
<evidence type="ECO:0000256" key="2">
    <source>
        <dbReference type="RuleBase" id="RU004508"/>
    </source>
</evidence>
<dbReference type="PANTHER" id="PTHR30244">
    <property type="entry name" value="TRANSAMINASE"/>
    <property type="match status" value="1"/>
</dbReference>
<accession>A0ABV6MCH8</accession>
<comment type="cofactor">
    <cofactor evidence="1">
        <name>pyridoxal 5'-phosphate</name>
        <dbReference type="ChEBI" id="CHEBI:597326"/>
    </cofactor>
</comment>
<dbReference type="Proteomes" id="UP001589867">
    <property type="component" value="Unassembled WGS sequence"/>
</dbReference>
<evidence type="ECO:0000313" key="3">
    <source>
        <dbReference type="EMBL" id="MFC0532063.1"/>
    </source>
</evidence>
<dbReference type="InterPro" id="IPR000653">
    <property type="entry name" value="DegT/StrS_aminotransferase"/>
</dbReference>
<dbReference type="Pfam" id="PF01041">
    <property type="entry name" value="DegT_DnrJ_EryC1"/>
    <property type="match status" value="1"/>
</dbReference>
<gene>
    <name evidence="3" type="ORF">ACFFIA_30870</name>
</gene>